<dbReference type="Proteomes" id="UP001154282">
    <property type="component" value="Unassembled WGS sequence"/>
</dbReference>
<organism evidence="2 3">
    <name type="scientific">Linum tenue</name>
    <dbReference type="NCBI Taxonomy" id="586396"/>
    <lineage>
        <taxon>Eukaryota</taxon>
        <taxon>Viridiplantae</taxon>
        <taxon>Streptophyta</taxon>
        <taxon>Embryophyta</taxon>
        <taxon>Tracheophyta</taxon>
        <taxon>Spermatophyta</taxon>
        <taxon>Magnoliopsida</taxon>
        <taxon>eudicotyledons</taxon>
        <taxon>Gunneridae</taxon>
        <taxon>Pentapetalae</taxon>
        <taxon>rosids</taxon>
        <taxon>fabids</taxon>
        <taxon>Malpighiales</taxon>
        <taxon>Linaceae</taxon>
        <taxon>Linum</taxon>
    </lineage>
</organism>
<name>A0AAV0MF93_9ROSI</name>
<reference evidence="2" key="1">
    <citation type="submission" date="2022-08" db="EMBL/GenBank/DDBJ databases">
        <authorList>
            <person name="Gutierrez-Valencia J."/>
        </authorList>
    </citation>
    <scope>NUCLEOTIDE SEQUENCE</scope>
</reference>
<keyword evidence="3" id="KW-1185">Reference proteome</keyword>
<proteinExistence type="predicted"/>
<protein>
    <submittedName>
        <fullName evidence="2">Uncharacterized protein</fullName>
    </submittedName>
</protein>
<sequence length="61" mass="6493">MSESDSGTADGEGKNIQRETNKESHADLYQNQPDGRLGKTATPLPRLSDPDSPNPDLPTAA</sequence>
<feature type="region of interest" description="Disordered" evidence="1">
    <location>
        <begin position="1"/>
        <end position="61"/>
    </location>
</feature>
<comment type="caution">
    <text evidence="2">The sequence shown here is derived from an EMBL/GenBank/DDBJ whole genome shotgun (WGS) entry which is preliminary data.</text>
</comment>
<feature type="compositionally biased region" description="Basic and acidic residues" evidence="1">
    <location>
        <begin position="11"/>
        <end position="26"/>
    </location>
</feature>
<accession>A0AAV0MF93</accession>
<feature type="compositionally biased region" description="Pro residues" evidence="1">
    <location>
        <begin position="52"/>
        <end position="61"/>
    </location>
</feature>
<dbReference type="EMBL" id="CAMGYJ010000007">
    <property type="protein sequence ID" value="CAI0444932.1"/>
    <property type="molecule type" value="Genomic_DNA"/>
</dbReference>
<feature type="non-terminal residue" evidence="2">
    <location>
        <position position="61"/>
    </location>
</feature>
<dbReference type="AlphaFoldDB" id="A0AAV0MF93"/>
<evidence type="ECO:0000313" key="2">
    <source>
        <dbReference type="EMBL" id="CAI0444932.1"/>
    </source>
</evidence>
<evidence type="ECO:0000256" key="1">
    <source>
        <dbReference type="SAM" id="MobiDB-lite"/>
    </source>
</evidence>
<gene>
    <name evidence="2" type="ORF">LITE_LOCUS28323</name>
</gene>
<evidence type="ECO:0000313" key="3">
    <source>
        <dbReference type="Proteomes" id="UP001154282"/>
    </source>
</evidence>